<dbReference type="RefSeq" id="WP_073480368.1">
    <property type="nucleotide sequence ID" value="NZ_FQVN01000002.1"/>
</dbReference>
<gene>
    <name evidence="4" type="ORF">SAMN05444320_10240</name>
</gene>
<protein>
    <submittedName>
        <fullName evidence="4">Regulatory protein, luxR family</fullName>
    </submittedName>
</protein>
<dbReference type="OrthoDB" id="3656034at2"/>
<feature type="domain" description="HTH luxR-type" evidence="3">
    <location>
        <begin position="429"/>
        <end position="493"/>
    </location>
</feature>
<dbReference type="EMBL" id="FQVN01000002">
    <property type="protein sequence ID" value="SHE94209.1"/>
    <property type="molecule type" value="Genomic_DNA"/>
</dbReference>
<dbReference type="GO" id="GO:0003677">
    <property type="term" value="F:DNA binding"/>
    <property type="evidence" value="ECO:0007669"/>
    <property type="project" value="UniProtKB-KW"/>
</dbReference>
<evidence type="ECO:0000259" key="3">
    <source>
        <dbReference type="PROSITE" id="PS50043"/>
    </source>
</evidence>
<evidence type="ECO:0000313" key="5">
    <source>
        <dbReference type="Proteomes" id="UP000184501"/>
    </source>
</evidence>
<dbReference type="SUPFAM" id="SSF46894">
    <property type="entry name" value="C-terminal effector domain of the bipartite response regulators"/>
    <property type="match status" value="1"/>
</dbReference>
<accession>A0A1M4XL61</accession>
<dbReference type="PANTHER" id="PTHR43214">
    <property type="entry name" value="TWO-COMPONENT RESPONSE REGULATOR"/>
    <property type="match status" value="1"/>
</dbReference>
<sequence length="493" mass="52450">MVDEHGWVQVTRPERDARDAVADPDDHQRVVRVAEAVRALAEGGQLDAAIRLGEDVLRQPVPEALAAELRCTIAGLLLAAGRAGEAVAVAGRVLAWRGVPAPLYRLAAANRIFGLFLCDEPRARELAESMVAGSDVVEPGREPARGPGSGWAAGAVDTVTAAAVVSVLSWQRGELAEGLRWGTRAVRAASRVTTPGWRGFPMLALSAELSDLHEFEQAEALVRVAENTTDPMGVTGHTAGPAIVRARLLAQTNRLDEAYRVAEAGARVATEHGAGLLVPLAHAVLASTTLRIGEVDEAAAHVERYRTALAAGGAVLPSPQYDWVELLVTAQREGPRRARELLTTRFTDLPTRRALFVEEPGAAAWLVRLAMSVGDPVLGESAAATADRLAEDNPGFATVAAGARQARALLRGASRLGAGPPPSGARGTATTGWDGLNDTERRIASLVGQGLTNRQVAARVFLSPHTVNYHLRQIFRKLEVRSRVELARFAHEH</sequence>
<dbReference type="STRING" id="2017.SAMN05444320_10240"/>
<dbReference type="Pfam" id="PF00196">
    <property type="entry name" value="GerE"/>
    <property type="match status" value="1"/>
</dbReference>
<dbReference type="SUPFAM" id="SSF48452">
    <property type="entry name" value="TPR-like"/>
    <property type="match status" value="1"/>
</dbReference>
<name>A0A1M4XL61_STRHI</name>
<dbReference type="PROSITE" id="PS50043">
    <property type="entry name" value="HTH_LUXR_2"/>
    <property type="match status" value="1"/>
</dbReference>
<dbReference type="Gene3D" id="1.25.40.10">
    <property type="entry name" value="Tetratricopeptide repeat domain"/>
    <property type="match status" value="1"/>
</dbReference>
<dbReference type="CDD" id="cd06170">
    <property type="entry name" value="LuxR_C_like"/>
    <property type="match status" value="1"/>
</dbReference>
<organism evidence="4 5">
    <name type="scientific">Streptoalloteichus hindustanus</name>
    <dbReference type="NCBI Taxonomy" id="2017"/>
    <lineage>
        <taxon>Bacteria</taxon>
        <taxon>Bacillati</taxon>
        <taxon>Actinomycetota</taxon>
        <taxon>Actinomycetes</taxon>
        <taxon>Pseudonocardiales</taxon>
        <taxon>Pseudonocardiaceae</taxon>
        <taxon>Streptoalloteichus</taxon>
    </lineage>
</organism>
<dbReference type="InterPro" id="IPR000792">
    <property type="entry name" value="Tscrpt_reg_LuxR_C"/>
</dbReference>
<feature type="region of interest" description="Disordered" evidence="2">
    <location>
        <begin position="414"/>
        <end position="435"/>
    </location>
</feature>
<evidence type="ECO:0000313" key="4">
    <source>
        <dbReference type="EMBL" id="SHE94209.1"/>
    </source>
</evidence>
<dbReference type="InterPro" id="IPR039420">
    <property type="entry name" value="WalR-like"/>
</dbReference>
<dbReference type="PRINTS" id="PR00038">
    <property type="entry name" value="HTHLUXR"/>
</dbReference>
<dbReference type="GO" id="GO:0006355">
    <property type="term" value="P:regulation of DNA-templated transcription"/>
    <property type="evidence" value="ECO:0007669"/>
    <property type="project" value="InterPro"/>
</dbReference>
<proteinExistence type="predicted"/>
<keyword evidence="1" id="KW-0238">DNA-binding</keyword>
<evidence type="ECO:0000256" key="1">
    <source>
        <dbReference type="ARBA" id="ARBA00023125"/>
    </source>
</evidence>
<dbReference type="AlphaFoldDB" id="A0A1M4XL61"/>
<dbReference type="InterPro" id="IPR011990">
    <property type="entry name" value="TPR-like_helical_dom_sf"/>
</dbReference>
<dbReference type="Proteomes" id="UP000184501">
    <property type="component" value="Unassembled WGS sequence"/>
</dbReference>
<dbReference type="InterPro" id="IPR016032">
    <property type="entry name" value="Sig_transdc_resp-reg_C-effctor"/>
</dbReference>
<keyword evidence="5" id="KW-1185">Reference proteome</keyword>
<dbReference type="InterPro" id="IPR036388">
    <property type="entry name" value="WH-like_DNA-bd_sf"/>
</dbReference>
<evidence type="ECO:0000256" key="2">
    <source>
        <dbReference type="SAM" id="MobiDB-lite"/>
    </source>
</evidence>
<dbReference type="SMART" id="SM00421">
    <property type="entry name" value="HTH_LUXR"/>
    <property type="match status" value="1"/>
</dbReference>
<reference evidence="4 5" key="1">
    <citation type="submission" date="2016-11" db="EMBL/GenBank/DDBJ databases">
        <authorList>
            <person name="Jaros S."/>
            <person name="Januszkiewicz K."/>
            <person name="Wedrychowicz H."/>
        </authorList>
    </citation>
    <scope>NUCLEOTIDE SEQUENCE [LARGE SCALE GENOMIC DNA]</scope>
    <source>
        <strain evidence="4 5">DSM 44523</strain>
    </source>
</reference>
<dbReference type="Gene3D" id="1.10.10.10">
    <property type="entry name" value="Winged helix-like DNA-binding domain superfamily/Winged helix DNA-binding domain"/>
    <property type="match status" value="1"/>
</dbReference>